<dbReference type="AlphaFoldDB" id="A0A1X6YQG7"/>
<evidence type="ECO:0000313" key="1">
    <source>
        <dbReference type="EMBL" id="SLN27879.1"/>
    </source>
</evidence>
<proteinExistence type="predicted"/>
<gene>
    <name evidence="1" type="ORF">PSM7751_01085</name>
</gene>
<dbReference type="InterPro" id="IPR008767">
    <property type="entry name" value="Phage_SPP1_head-tail_adaptor"/>
</dbReference>
<dbReference type="NCBIfam" id="TIGR01563">
    <property type="entry name" value="gp16_SPP1"/>
    <property type="match status" value="1"/>
</dbReference>
<dbReference type="Gene3D" id="2.40.10.270">
    <property type="entry name" value="Bacteriophage SPP1 head-tail adaptor protein"/>
    <property type="match status" value="1"/>
</dbReference>
<keyword evidence="2" id="KW-1185">Reference proteome</keyword>
<name>A0A1X6YQG7_9RHOB</name>
<dbReference type="Proteomes" id="UP000193963">
    <property type="component" value="Unassembled WGS sequence"/>
</dbReference>
<dbReference type="EMBL" id="FWFN01000002">
    <property type="protein sequence ID" value="SLN27879.1"/>
    <property type="molecule type" value="Genomic_DNA"/>
</dbReference>
<sequence length="111" mass="12153">MSPRLTRPLVLEQEVRQPDGSGGYTGSWEALGTLWAEVRPGSGAARDRAGLASLQQRLKITVRGASQGAESRPQPGQRFRDDARIYLIDAVQESDASGRYLLCRAREEVLA</sequence>
<protein>
    <submittedName>
        <fullName evidence="1">Phage head-tail joining protein</fullName>
    </submittedName>
</protein>
<dbReference type="InterPro" id="IPR038666">
    <property type="entry name" value="SSP1_head-tail_sf"/>
</dbReference>
<reference evidence="1 2" key="1">
    <citation type="submission" date="2017-03" db="EMBL/GenBank/DDBJ databases">
        <authorList>
            <person name="Afonso C.L."/>
            <person name="Miller P.J."/>
            <person name="Scott M.A."/>
            <person name="Spackman E."/>
            <person name="Goraichik I."/>
            <person name="Dimitrov K.M."/>
            <person name="Suarez D.L."/>
            <person name="Swayne D.E."/>
        </authorList>
    </citation>
    <scope>NUCLEOTIDE SEQUENCE [LARGE SCALE GENOMIC DNA]</scope>
    <source>
        <strain evidence="1 2">CECT 7751</strain>
    </source>
</reference>
<dbReference type="RefSeq" id="WP_085886983.1">
    <property type="nucleotide sequence ID" value="NZ_FWFN01000002.1"/>
</dbReference>
<accession>A0A1X6YQG7</accession>
<organism evidence="1 2">
    <name type="scientific">Pseudooceanicola marinus</name>
    <dbReference type="NCBI Taxonomy" id="396013"/>
    <lineage>
        <taxon>Bacteria</taxon>
        <taxon>Pseudomonadati</taxon>
        <taxon>Pseudomonadota</taxon>
        <taxon>Alphaproteobacteria</taxon>
        <taxon>Rhodobacterales</taxon>
        <taxon>Paracoccaceae</taxon>
        <taxon>Pseudooceanicola</taxon>
    </lineage>
</organism>
<dbReference type="Pfam" id="PF05521">
    <property type="entry name" value="Phage_HCP"/>
    <property type="match status" value="1"/>
</dbReference>
<dbReference type="OrthoDB" id="7570189at2"/>
<evidence type="ECO:0000313" key="2">
    <source>
        <dbReference type="Proteomes" id="UP000193963"/>
    </source>
</evidence>